<gene>
    <name evidence="1" type="ORF">FRZ54_09215</name>
</gene>
<dbReference type="AlphaFoldDB" id="A0A5B8UV31"/>
<name>A0A5B8UV31_9SPHI</name>
<sequence>MKILTYCIIPVILLFLLSIKIQAQAVKPTDNAALFLKKRTDSISNYILKHNKRLIIFAKIPNKKNPVRVIGDKWPDDAEYSYNILKDSAGRVIFIAEMPYSESGDWYIEYRHYFDNSGNTVAFKRITNVFDNDVKDGVIYETLTNYYLPNLKLKDKIYTLTSKDGKNIKNNGHVDVYHYPYHIYKNANECLEAYHIVLNK</sequence>
<keyword evidence="2" id="KW-1185">Reference proteome</keyword>
<dbReference type="KEGG" id="mgin:FRZ54_09215"/>
<proteinExistence type="predicted"/>
<evidence type="ECO:0000313" key="2">
    <source>
        <dbReference type="Proteomes" id="UP000321479"/>
    </source>
</evidence>
<dbReference type="RefSeq" id="WP_147031336.1">
    <property type="nucleotide sequence ID" value="NZ_CP042436.1"/>
</dbReference>
<dbReference type="OrthoDB" id="790967at2"/>
<dbReference type="Proteomes" id="UP000321479">
    <property type="component" value="Chromosome"/>
</dbReference>
<accession>A0A5B8UV31</accession>
<evidence type="ECO:0000313" key="1">
    <source>
        <dbReference type="EMBL" id="QEC62759.1"/>
    </source>
</evidence>
<organism evidence="1 2">
    <name type="scientific">Mucilaginibacter ginsenosidivorans</name>
    <dbReference type="NCBI Taxonomy" id="398053"/>
    <lineage>
        <taxon>Bacteria</taxon>
        <taxon>Pseudomonadati</taxon>
        <taxon>Bacteroidota</taxon>
        <taxon>Sphingobacteriia</taxon>
        <taxon>Sphingobacteriales</taxon>
        <taxon>Sphingobacteriaceae</taxon>
        <taxon>Mucilaginibacter</taxon>
    </lineage>
</organism>
<protein>
    <submittedName>
        <fullName evidence="1">Uncharacterized protein</fullName>
    </submittedName>
</protein>
<dbReference type="EMBL" id="CP042436">
    <property type="protein sequence ID" value="QEC62759.1"/>
    <property type="molecule type" value="Genomic_DNA"/>
</dbReference>
<reference evidence="1 2" key="1">
    <citation type="journal article" date="2017" name="Curr. Microbiol.">
        <title>Mucilaginibacter ginsenosidivorans sp. nov., Isolated from Soil of Ginseng Field.</title>
        <authorList>
            <person name="Kim M.M."/>
            <person name="Siddiqi M.Z."/>
            <person name="Im W.T."/>
        </authorList>
    </citation>
    <scope>NUCLEOTIDE SEQUENCE [LARGE SCALE GENOMIC DNA]</scope>
    <source>
        <strain evidence="1 2">Gsoil 3017</strain>
    </source>
</reference>